<organism evidence="2 3">
    <name type="scientific">Streptomyces mutomycini</name>
    <dbReference type="NCBI Taxonomy" id="284036"/>
    <lineage>
        <taxon>Bacteria</taxon>
        <taxon>Bacillati</taxon>
        <taxon>Actinomycetota</taxon>
        <taxon>Actinomycetes</taxon>
        <taxon>Kitasatosporales</taxon>
        <taxon>Streptomycetaceae</taxon>
        <taxon>Streptomyces</taxon>
    </lineage>
</organism>
<dbReference type="Proteomes" id="UP001596208">
    <property type="component" value="Unassembled WGS sequence"/>
</dbReference>
<evidence type="ECO:0000313" key="3">
    <source>
        <dbReference type="Proteomes" id="UP001596208"/>
    </source>
</evidence>
<comment type="caution">
    <text evidence="2">The sequence shown here is derived from an EMBL/GenBank/DDBJ whole genome shotgun (WGS) entry which is preliminary data.</text>
</comment>
<reference evidence="3" key="1">
    <citation type="journal article" date="2019" name="Int. J. Syst. Evol. Microbiol.">
        <title>The Global Catalogue of Microorganisms (GCM) 10K type strain sequencing project: providing services to taxonomists for standard genome sequencing and annotation.</title>
        <authorList>
            <consortium name="The Broad Institute Genomics Platform"/>
            <consortium name="The Broad Institute Genome Sequencing Center for Infectious Disease"/>
            <person name="Wu L."/>
            <person name="Ma J."/>
        </authorList>
    </citation>
    <scope>NUCLEOTIDE SEQUENCE [LARGE SCALE GENOMIC DNA]</scope>
    <source>
        <strain evidence="3">CGMCC 4.1721</strain>
    </source>
</reference>
<evidence type="ECO:0000256" key="1">
    <source>
        <dbReference type="SAM" id="MobiDB-lite"/>
    </source>
</evidence>
<dbReference type="RefSeq" id="WP_042836810.1">
    <property type="nucleotide sequence ID" value="NZ_JBFADZ010000020.1"/>
</dbReference>
<dbReference type="EMBL" id="JBHSKI010000006">
    <property type="protein sequence ID" value="MFC5172103.1"/>
    <property type="molecule type" value="Genomic_DNA"/>
</dbReference>
<gene>
    <name evidence="2" type="ORF">ACFPRK_16035</name>
</gene>
<proteinExistence type="predicted"/>
<accession>A0ABW0B4G6</accession>
<keyword evidence="3" id="KW-1185">Reference proteome</keyword>
<feature type="compositionally biased region" description="Polar residues" evidence="1">
    <location>
        <begin position="21"/>
        <end position="59"/>
    </location>
</feature>
<sequence length="59" mass="6180">MSSGTRTKLTAPGRRAKGSRNARSATEYSGTSTRSCTNAAPTNHTRIIKVSPSSSRTPA</sequence>
<name>A0ABW0B4G6_9ACTN</name>
<evidence type="ECO:0000313" key="2">
    <source>
        <dbReference type="EMBL" id="MFC5172103.1"/>
    </source>
</evidence>
<protein>
    <submittedName>
        <fullName evidence="2">Uncharacterized protein</fullName>
    </submittedName>
</protein>
<feature type="region of interest" description="Disordered" evidence="1">
    <location>
        <begin position="1"/>
        <end position="59"/>
    </location>
</feature>